<keyword evidence="7" id="KW-0732">Signal</keyword>
<dbReference type="InterPro" id="IPR000408">
    <property type="entry name" value="Reg_chr_condens"/>
</dbReference>
<dbReference type="STRING" id="1300342.I596_3270"/>
<organism evidence="9 10">
    <name type="scientific">Dokdonella koreensis DS-123</name>
    <dbReference type="NCBI Taxonomy" id="1300342"/>
    <lineage>
        <taxon>Bacteria</taxon>
        <taxon>Pseudomonadati</taxon>
        <taxon>Pseudomonadota</taxon>
        <taxon>Gammaproteobacteria</taxon>
        <taxon>Lysobacterales</taxon>
        <taxon>Rhodanobacteraceae</taxon>
        <taxon>Dokdonella</taxon>
    </lineage>
</organism>
<dbReference type="Pfam" id="PF25390">
    <property type="entry name" value="WD40_RLD"/>
    <property type="match status" value="1"/>
</dbReference>
<dbReference type="InterPro" id="IPR013783">
    <property type="entry name" value="Ig-like_fold"/>
</dbReference>
<dbReference type="PROSITE" id="PS51841">
    <property type="entry name" value="LTD"/>
    <property type="match status" value="3"/>
</dbReference>
<dbReference type="PRINTS" id="PR00633">
    <property type="entry name" value="RCCNDNSATION"/>
</dbReference>
<proteinExistence type="predicted"/>
<dbReference type="Pfam" id="PF00932">
    <property type="entry name" value="LTD"/>
    <property type="match status" value="3"/>
</dbReference>
<dbReference type="InterPro" id="IPR051210">
    <property type="entry name" value="Ub_ligase/GEF_domain"/>
</dbReference>
<evidence type="ECO:0000256" key="6">
    <source>
        <dbReference type="ARBA" id="ARBA00023273"/>
    </source>
</evidence>
<keyword evidence="10" id="KW-1185">Reference proteome</keyword>
<keyword evidence="9" id="KW-0255">Endonuclease</keyword>
<dbReference type="GO" id="GO:0005737">
    <property type="term" value="C:cytoplasm"/>
    <property type="evidence" value="ECO:0007669"/>
    <property type="project" value="UniProtKB-SubCell"/>
</dbReference>
<reference evidence="9 10" key="1">
    <citation type="submission" date="2016-04" db="EMBL/GenBank/DDBJ databases">
        <title>Complete genome sequence of Dokdonella koreensis DS-123T.</title>
        <authorList>
            <person name="Kim J.F."/>
            <person name="Lee H."/>
            <person name="Kwak M.-J."/>
        </authorList>
    </citation>
    <scope>NUCLEOTIDE SEQUENCE [LARGE SCALE GENOMIC DNA]</scope>
    <source>
        <strain evidence="9 10">DS-123</strain>
    </source>
</reference>
<dbReference type="Pfam" id="PF22544">
    <property type="entry name" value="HYDIN_VesB_CFA65-like_Ig"/>
    <property type="match status" value="1"/>
</dbReference>
<dbReference type="PANTHER" id="PTHR22870:SF408">
    <property type="entry name" value="OS09G0560450 PROTEIN"/>
    <property type="match status" value="1"/>
</dbReference>
<dbReference type="PANTHER" id="PTHR22870">
    <property type="entry name" value="REGULATOR OF CHROMOSOME CONDENSATION"/>
    <property type="match status" value="1"/>
</dbReference>
<dbReference type="InterPro" id="IPR036415">
    <property type="entry name" value="Lamin_tail_dom_sf"/>
</dbReference>
<dbReference type="InterPro" id="IPR058923">
    <property type="entry name" value="RCC1-like_dom"/>
</dbReference>
<dbReference type="PATRIC" id="fig|1300342.3.peg.3194"/>
<dbReference type="PROSITE" id="PS50012">
    <property type="entry name" value="RCC1_3"/>
    <property type="match status" value="4"/>
</dbReference>
<dbReference type="KEGG" id="dko:I596_3270"/>
<gene>
    <name evidence="9" type="ORF">I596_3270</name>
</gene>
<dbReference type="RefSeq" id="WP_083965634.1">
    <property type="nucleotide sequence ID" value="NZ_CP015249.1"/>
</dbReference>
<feature type="chain" id="PRO_5007813509" evidence="7">
    <location>
        <begin position="25"/>
        <end position="1870"/>
    </location>
</feature>
<dbReference type="InterPro" id="IPR044060">
    <property type="entry name" value="Bacterial_rp_domain"/>
</dbReference>
<name>A0A160DX50_9GAMM</name>
<protein>
    <submittedName>
        <fullName evidence="9">Endonuclease/exonuclease/phosphatase</fullName>
    </submittedName>
</protein>
<dbReference type="Pfam" id="PF18998">
    <property type="entry name" value="Flg_new_2"/>
    <property type="match status" value="1"/>
</dbReference>
<dbReference type="SUPFAM" id="SSF50985">
    <property type="entry name" value="RCC1/BLIP-II"/>
    <property type="match status" value="1"/>
</dbReference>
<evidence type="ECO:0000256" key="4">
    <source>
        <dbReference type="ARBA" id="ARBA00022737"/>
    </source>
</evidence>
<dbReference type="SUPFAM" id="SSF74853">
    <property type="entry name" value="Lamin A/C globular tail domain"/>
    <property type="match status" value="2"/>
</dbReference>
<evidence type="ECO:0000313" key="9">
    <source>
        <dbReference type="EMBL" id="ANB19259.1"/>
    </source>
</evidence>
<keyword evidence="5" id="KW-0969">Cilium</keyword>
<keyword evidence="4" id="KW-0677">Repeat</keyword>
<evidence type="ECO:0000256" key="2">
    <source>
        <dbReference type="ARBA" id="ARBA00004496"/>
    </source>
</evidence>
<feature type="signal peptide" evidence="7">
    <location>
        <begin position="1"/>
        <end position="24"/>
    </location>
</feature>
<dbReference type="InterPro" id="IPR053879">
    <property type="entry name" value="HYDIN_VesB_CFA65-like_Ig"/>
</dbReference>
<dbReference type="Gene3D" id="2.130.10.30">
    <property type="entry name" value="Regulator of chromosome condensation 1/beta-lactamase-inhibitor protein II"/>
    <property type="match status" value="2"/>
</dbReference>
<evidence type="ECO:0000256" key="3">
    <source>
        <dbReference type="ARBA" id="ARBA00022490"/>
    </source>
</evidence>
<feature type="domain" description="LTD" evidence="8">
    <location>
        <begin position="18"/>
        <end position="136"/>
    </location>
</feature>
<sequence>MAFVRTYRLAAGLLLVLSASAAQAQMRITEWMYDGAGGEFIELTNVGTTAVDMTGWRYDDDSANPAIGFDLSGFGSVQPGESVVLAESETEAFRSDWRLCAGAKILGGYTNNLGRADQINLFDGSGTLVDRLTYGDQAFPGSIRTTGASGWVSAAGLGANNVFAWTLSAVADGEGSVTSNNGAIGSPGRSTRAGTAYDPCGGGAQAQMRITEWMYDGAGGEYIELTNVGTAPADMTGWRYDDDSANPAIGFDLSGFGSVQPGESVVLAESETEAFRSDWRLCAGAKILGGYTNNLGRADQINLFDASGTLVDRLTYGDQAFPGSIRTTGASGWVSAAGLGADDVFAWTLSAVADGEGSVTSNNGAIGNPGRSTRAGTAYDPCDGGGPAPVLATIAAGSQFACGLDAGGLPYCWGSDAGGRLGNGAAVTSNMVSPYPVDLTGLPAGTRFASIVAGMSFACGLTSDGLAYCWGQDEYGQLGNGAAVTANQPAPVAVDMTPLAGKGFVSLAAGSTHACGIAETGTAYCWGRSGPLGLPAGVTGNQASPSPVDMARLPADTSFVSLSAASGHTCGLASDGNLYCWGRNGNGQLGIGTSGQTDLPISAVVTSGLPAGTHFAAVTAGDSHSCALTTGDVAYCWGAGINGAVGNGAQSLDILLPNPVVTTTIPAGTHFIALEGGSTNTCGILDTGAAYCWGFANWGALGTGDGTSRYSPHPVATATLPPGTVFTELSAENNLTCGATAAGRFYCWGRDDQGQQGNGPSLTADPSLVPTLVEPFAPVTGLPPTITAADSIVVGSVGDPTNLGTTLTIADPDSPLAGLTIQVTTANASVITPAGVTLSGEGAERTVTFAPVGRGLSNVTFIVTDPDGNGQSATLQYASSTQAPDPSGRYHHHISDASAALDVGDGYVILLNDETNTIFLHRAGETGRPVKTWAFNASQLGTSSEIDFEGITRSGDLLLLTGSHGNNRSGSARPERRTFVAATITGSGAGTELVFRGRYNNLWAELRAWDQTNGHGLGANALGFIAATAGGVLPNAPGGFNIEGLEFNPDGSAVYLGFRAPTIQREGRYDALIVPLLNAAALTNGTPGSGPAVFGAPIFLDLGGRSIRALASNAQGDYLISAGPSPQNESWALYTWDGRPDHAPQFNQTLPSDDGLTGGAWEAIGAVPHPLVEGATVRVITDSGDTNFYGTGATKDLQQVYQKSYSQAFTLAAVPTDRPAMRITEWMYDGAGGEFIELTNVGTTAVDMTGWRYDDDSADPAIGFDLSGFGSVQPGESVVLAESETEAFRSDWRLCAGAKILGGYTNNLGRADQINLFDASGTLVDRLTYGDQAFPGSIRTTGASGWVSAAGLGADDVFAWTLSAVADGEGSVTSNNGAIGSPGRSTRAGVAYDPCGSVTEYLLTVAIEGAGQGLVSGDGIACPGDCEQRYAAGTAVQLTATPASGFVFGGWSGACSGSAACTVAMSADQNVIATFVAAPLPVLAFDPASLDFGEVQTGTTATPLTATLRNTGAADASELNFTAPGGAFTADTSACGTVLPAQASCAVVVSFAPTAAGPATAVLGVGSAGGVTATLGLQGVGRVPVPQTDLAVGLVAHLDYAQRGQLLDYVVTVSNLGPDPTTAASVASSLSPALDLDFATWLCIDAAGSGCTASGTGNLGDAGLTIPVGGSVSYLVSAPVRWEADGAVTTQAQAMDDRDPNLGNNTAEVSGQVVIHRDGFEPENPGALPLDAVSASLATGDTLGLTWPAPGQPLIETVLAAVPDGLQPASGAFRLERLNHGVRTWLRLVAQDEGGNAYATGWLAVVAGAELRLALVPAPRPEDASGGTGAPTARLRVAGAELQLPLAGQPVAYRLRSALPLVVAPEGDAD</sequence>
<evidence type="ECO:0000256" key="1">
    <source>
        <dbReference type="ARBA" id="ARBA00004138"/>
    </source>
</evidence>
<keyword evidence="9" id="KW-0378">Hydrolase</keyword>
<dbReference type="InterPro" id="IPR001322">
    <property type="entry name" value="Lamin_tail_dom"/>
</dbReference>
<dbReference type="EMBL" id="CP015249">
    <property type="protein sequence ID" value="ANB19259.1"/>
    <property type="molecule type" value="Genomic_DNA"/>
</dbReference>
<feature type="domain" description="LTD" evidence="8">
    <location>
        <begin position="1205"/>
        <end position="1331"/>
    </location>
</feature>
<evidence type="ECO:0000313" key="10">
    <source>
        <dbReference type="Proteomes" id="UP000076830"/>
    </source>
</evidence>
<dbReference type="GO" id="GO:0004519">
    <property type="term" value="F:endonuclease activity"/>
    <property type="evidence" value="ECO:0007669"/>
    <property type="project" value="UniProtKB-KW"/>
</dbReference>
<keyword evidence="6" id="KW-0966">Cell projection</keyword>
<dbReference type="Proteomes" id="UP000076830">
    <property type="component" value="Chromosome"/>
</dbReference>
<evidence type="ECO:0000256" key="7">
    <source>
        <dbReference type="SAM" id="SignalP"/>
    </source>
</evidence>
<dbReference type="Gene3D" id="2.60.40.10">
    <property type="entry name" value="Immunoglobulins"/>
    <property type="match status" value="1"/>
</dbReference>
<feature type="domain" description="LTD" evidence="8">
    <location>
        <begin position="186"/>
        <end position="318"/>
    </location>
</feature>
<dbReference type="GO" id="GO:0004527">
    <property type="term" value="F:exonuclease activity"/>
    <property type="evidence" value="ECO:0007669"/>
    <property type="project" value="UniProtKB-KW"/>
</dbReference>
<accession>A0A160DX50</accession>
<keyword evidence="9" id="KW-0540">Nuclease</keyword>
<keyword evidence="3" id="KW-0963">Cytoplasm</keyword>
<evidence type="ECO:0000256" key="5">
    <source>
        <dbReference type="ARBA" id="ARBA00023069"/>
    </source>
</evidence>
<dbReference type="InterPro" id="IPR001434">
    <property type="entry name" value="OmcB-like_DUF11"/>
</dbReference>
<dbReference type="InterPro" id="IPR009091">
    <property type="entry name" value="RCC1/BLIP-II"/>
</dbReference>
<comment type="subcellular location">
    <subcellularLocation>
        <location evidence="1">Cell projection</location>
        <location evidence="1">Cilium</location>
    </subcellularLocation>
    <subcellularLocation>
        <location evidence="2">Cytoplasm</location>
    </subcellularLocation>
</comment>
<dbReference type="NCBIfam" id="NF012200">
    <property type="entry name" value="choice_anch_D"/>
    <property type="match status" value="1"/>
</dbReference>
<evidence type="ECO:0000259" key="8">
    <source>
        <dbReference type="PROSITE" id="PS51841"/>
    </source>
</evidence>
<keyword evidence="9" id="KW-0269">Exonuclease</keyword>
<dbReference type="Pfam" id="PF01345">
    <property type="entry name" value="DUF11"/>
    <property type="match status" value="1"/>
</dbReference>